<keyword evidence="6" id="KW-0966">Cell projection</keyword>
<reference evidence="10" key="3">
    <citation type="submission" date="2025-09" db="UniProtKB">
        <authorList>
            <consortium name="Ensembl"/>
        </authorList>
    </citation>
    <scope>IDENTIFICATION</scope>
</reference>
<evidence type="ECO:0000313" key="10">
    <source>
        <dbReference type="Ensembl" id="ENSBIXP00000026441.1"/>
    </source>
</evidence>
<reference evidence="10" key="2">
    <citation type="submission" date="2025-08" db="UniProtKB">
        <authorList>
            <consortium name="Ensembl"/>
        </authorList>
    </citation>
    <scope>IDENTIFICATION</scope>
</reference>
<evidence type="ECO:0000256" key="2">
    <source>
        <dbReference type="ARBA" id="ARBA00008340"/>
    </source>
</evidence>
<dbReference type="PANTHER" id="PTHR21547">
    <property type="entry name" value="CLUSTERIN ASSOCIATED PROTEIN 1"/>
    <property type="match status" value="1"/>
</dbReference>
<feature type="coiled-coil region" evidence="7">
    <location>
        <begin position="210"/>
        <end position="304"/>
    </location>
</feature>
<dbReference type="PANTHER" id="PTHR21547:SF0">
    <property type="entry name" value="CLUSTERIN-ASSOCIATED PROTEIN 1"/>
    <property type="match status" value="1"/>
</dbReference>
<dbReference type="Ensembl" id="ENSBIXT00000053453.1">
    <property type="protein sequence ID" value="ENSBIXP00000026441.1"/>
    <property type="gene ID" value="ENSBIXG00000030020.1"/>
</dbReference>
<dbReference type="Pfam" id="PF10234">
    <property type="entry name" value="Cluap1"/>
    <property type="match status" value="1"/>
</dbReference>
<dbReference type="GO" id="GO:0005815">
    <property type="term" value="C:microtubule organizing center"/>
    <property type="evidence" value="ECO:0007669"/>
    <property type="project" value="TreeGrafter"/>
</dbReference>
<keyword evidence="4 7" id="KW-0175">Coiled coil</keyword>
<dbReference type="GO" id="GO:0030992">
    <property type="term" value="C:intraciliary transport particle B"/>
    <property type="evidence" value="ECO:0007669"/>
    <property type="project" value="TreeGrafter"/>
</dbReference>
<dbReference type="AlphaFoldDB" id="A0A4W2E469"/>
<name>A0A4W2E469_BOBOX</name>
<dbReference type="OMA" id="RKVYGNM"/>
<dbReference type="GO" id="GO:0060271">
    <property type="term" value="P:cilium assembly"/>
    <property type="evidence" value="ECO:0007669"/>
    <property type="project" value="TreeGrafter"/>
</dbReference>
<accession>A0A4W2E469</accession>
<reference evidence="10 11" key="1">
    <citation type="submission" date="2018-11" db="EMBL/GenBank/DDBJ databases">
        <title>Haplotype-resolved cattle genomes.</title>
        <authorList>
            <person name="Low W.Y."/>
            <person name="Tearle R."/>
            <person name="Bickhart D.M."/>
            <person name="Rosen B.D."/>
            <person name="Koren S."/>
            <person name="Rhie A."/>
            <person name="Hiendleder S."/>
            <person name="Phillippy A.M."/>
            <person name="Smith T.P.L."/>
            <person name="Williams J.L."/>
        </authorList>
    </citation>
    <scope>NUCLEOTIDE SEQUENCE [LARGE SCALE GENOMIC DNA]</scope>
</reference>
<keyword evidence="9" id="KW-1133">Transmembrane helix</keyword>
<evidence type="ECO:0000256" key="5">
    <source>
        <dbReference type="ARBA" id="ARBA00023069"/>
    </source>
</evidence>
<dbReference type="InterPro" id="IPR019366">
    <property type="entry name" value="Clusterin-associated_protein-1"/>
</dbReference>
<proteinExistence type="inferred from homology"/>
<keyword evidence="9" id="KW-0812">Transmembrane</keyword>
<keyword evidence="9" id="KW-0472">Membrane</keyword>
<feature type="region of interest" description="Disordered" evidence="8">
    <location>
        <begin position="305"/>
        <end position="330"/>
    </location>
</feature>
<comment type="subcellular location">
    <subcellularLocation>
        <location evidence="1">Cell projection</location>
        <location evidence="1">Cilium</location>
    </subcellularLocation>
</comment>
<keyword evidence="11" id="KW-1185">Reference proteome</keyword>
<organism evidence="10 11">
    <name type="scientific">Bos indicus x Bos taurus</name>
    <name type="common">Hybrid cattle</name>
    <dbReference type="NCBI Taxonomy" id="30522"/>
    <lineage>
        <taxon>Eukaryota</taxon>
        <taxon>Metazoa</taxon>
        <taxon>Chordata</taxon>
        <taxon>Craniata</taxon>
        <taxon>Vertebrata</taxon>
        <taxon>Euteleostomi</taxon>
        <taxon>Mammalia</taxon>
        <taxon>Eutheria</taxon>
        <taxon>Laurasiatheria</taxon>
        <taxon>Artiodactyla</taxon>
        <taxon>Ruminantia</taxon>
        <taxon>Pecora</taxon>
        <taxon>Bovidae</taxon>
        <taxon>Bovinae</taxon>
        <taxon>Bos</taxon>
    </lineage>
</organism>
<evidence type="ECO:0000256" key="6">
    <source>
        <dbReference type="ARBA" id="ARBA00023273"/>
    </source>
</evidence>
<keyword evidence="3" id="KW-0970">Cilium biogenesis/degradation</keyword>
<dbReference type="Proteomes" id="UP000314981">
    <property type="component" value="Chromosome 25"/>
</dbReference>
<evidence type="ECO:0000256" key="9">
    <source>
        <dbReference type="SAM" id="Phobius"/>
    </source>
</evidence>
<sequence>MSFRDLRNFTEMMRALGYPRHISMENFRTPNFGLVSEVLLWLVKRYEPQNDIPSDVETEQDRVFFIKAIAQFMATKAHIKLNTKKLYQADGYAVKELLKITSVLYNAMKTKGMEGSKRAEEDVSKFKFDLGSKIADLKAARQLASEITSKGASLYDLLGKEVELRELRTEAVARPLEINETEKVMRIAIKDILAQVQKTKDLLNNVASDEANLEAKIEKRKLELERNRKRLQTLQSVRPAFMDEYEKIEEELQKQYEIYLEKFRNLAYLEQQLEDHHRMEQERFEETENTLRLMQNKLKEEGKRLLKSGSNGDSDVDIQEDDESDSELEERRLSQLRTAMEVLTQGSPASLAHPLPHPRAQETAARLPSGLLGFQARKHPALWLIGILLLTCLVLIFVADTLTFGPKKSQACSLVLLTEVMEHTASTKELNSFLFGSKLVSVQLRPLCSEN</sequence>
<evidence type="ECO:0000256" key="4">
    <source>
        <dbReference type="ARBA" id="ARBA00023054"/>
    </source>
</evidence>
<evidence type="ECO:0000313" key="11">
    <source>
        <dbReference type="Proteomes" id="UP000314981"/>
    </source>
</evidence>
<keyword evidence="5" id="KW-0969">Cilium</keyword>
<feature type="compositionally biased region" description="Acidic residues" evidence="8">
    <location>
        <begin position="314"/>
        <end position="328"/>
    </location>
</feature>
<comment type="similarity">
    <text evidence="2">Belongs to the CLUAP1 family.</text>
</comment>
<protein>
    <submittedName>
        <fullName evidence="10">Clusterin associated protein 1</fullName>
    </submittedName>
</protein>
<feature type="transmembrane region" description="Helical" evidence="9">
    <location>
        <begin position="381"/>
        <end position="399"/>
    </location>
</feature>
<evidence type="ECO:0000256" key="8">
    <source>
        <dbReference type="SAM" id="MobiDB-lite"/>
    </source>
</evidence>
<dbReference type="GO" id="GO:0005929">
    <property type="term" value="C:cilium"/>
    <property type="evidence" value="ECO:0007669"/>
    <property type="project" value="UniProtKB-SubCell"/>
</dbReference>
<evidence type="ECO:0000256" key="7">
    <source>
        <dbReference type="SAM" id="Coils"/>
    </source>
</evidence>
<evidence type="ECO:0000256" key="3">
    <source>
        <dbReference type="ARBA" id="ARBA00022794"/>
    </source>
</evidence>
<gene>
    <name evidence="10" type="primary">CLUAP1</name>
</gene>
<evidence type="ECO:0000256" key="1">
    <source>
        <dbReference type="ARBA" id="ARBA00004138"/>
    </source>
</evidence>